<evidence type="ECO:0000259" key="14">
    <source>
        <dbReference type="PROSITE" id="PS50051"/>
    </source>
</evidence>
<proteinExistence type="inferred from homology"/>
<evidence type="ECO:0000256" key="10">
    <source>
        <dbReference type="ARBA" id="ARBA00023306"/>
    </source>
</evidence>
<dbReference type="InterPro" id="IPR027417">
    <property type="entry name" value="P-loop_NTPase"/>
</dbReference>
<dbReference type="PANTHER" id="PTHR11630:SF43">
    <property type="entry name" value="DNA REPLICATION LICENSING FACTOR MCM6"/>
    <property type="match status" value="1"/>
</dbReference>
<comment type="subunit">
    <text evidence="12">Component of the MCM2-7 complex.</text>
</comment>
<keyword evidence="3 12" id="KW-0235">DNA replication</keyword>
<evidence type="ECO:0000256" key="3">
    <source>
        <dbReference type="ARBA" id="ARBA00022705"/>
    </source>
</evidence>
<dbReference type="GeneID" id="95983035"/>
<keyword evidence="5 12" id="KW-0378">Hydrolase</keyword>
<gene>
    <name evidence="15" type="primary">MCM6</name>
    <name evidence="15" type="ORF">Q8F55_001992</name>
</gene>
<dbReference type="EMBL" id="JBBXJM010000002">
    <property type="protein sequence ID" value="KAL1411045.1"/>
    <property type="molecule type" value="Genomic_DNA"/>
</dbReference>
<dbReference type="Pfam" id="PF00493">
    <property type="entry name" value="MCM"/>
    <property type="match status" value="1"/>
</dbReference>
<evidence type="ECO:0000256" key="2">
    <source>
        <dbReference type="ARBA" id="ARBA00008010"/>
    </source>
</evidence>
<dbReference type="Gene3D" id="3.40.50.300">
    <property type="entry name" value="P-loop containing nucleotide triphosphate hydrolases"/>
    <property type="match status" value="1"/>
</dbReference>
<evidence type="ECO:0000256" key="7">
    <source>
        <dbReference type="ARBA" id="ARBA00022840"/>
    </source>
</evidence>
<keyword evidence="6 12" id="KW-0347">Helicase</keyword>
<keyword evidence="10 12" id="KW-0131">Cell cycle</keyword>
<dbReference type="Pfam" id="PF17855">
    <property type="entry name" value="MCM_lid"/>
    <property type="match status" value="1"/>
</dbReference>
<organism evidence="15 16">
    <name type="scientific">Vanrija albida</name>
    <dbReference type="NCBI Taxonomy" id="181172"/>
    <lineage>
        <taxon>Eukaryota</taxon>
        <taxon>Fungi</taxon>
        <taxon>Dikarya</taxon>
        <taxon>Basidiomycota</taxon>
        <taxon>Agaricomycotina</taxon>
        <taxon>Tremellomycetes</taxon>
        <taxon>Trichosporonales</taxon>
        <taxon>Trichosporonaceae</taxon>
        <taxon>Vanrija</taxon>
    </lineage>
</organism>
<dbReference type="CDD" id="cd17757">
    <property type="entry name" value="MCM6"/>
    <property type="match status" value="1"/>
</dbReference>
<feature type="compositionally biased region" description="Polar residues" evidence="13">
    <location>
        <begin position="14"/>
        <end position="26"/>
    </location>
</feature>
<keyword evidence="4 11" id="KW-0547">Nucleotide-binding</keyword>
<dbReference type="InterPro" id="IPR041024">
    <property type="entry name" value="Mcm6_C"/>
</dbReference>
<feature type="domain" description="MCM C-terminal AAA(+) ATPase" evidence="14">
    <location>
        <begin position="451"/>
        <end position="657"/>
    </location>
</feature>
<accession>A0ABR3Q8H4</accession>
<dbReference type="InterPro" id="IPR041562">
    <property type="entry name" value="MCM_lid"/>
</dbReference>
<dbReference type="Gene3D" id="2.40.50.140">
    <property type="entry name" value="Nucleic acid-binding proteins"/>
    <property type="match status" value="1"/>
</dbReference>
<dbReference type="GO" id="GO:0016787">
    <property type="term" value="F:hydrolase activity"/>
    <property type="evidence" value="ECO:0007669"/>
    <property type="project" value="UniProtKB-KW"/>
</dbReference>
<feature type="region of interest" description="Disordered" evidence="13">
    <location>
        <begin position="1"/>
        <end position="74"/>
    </location>
</feature>
<dbReference type="Gene3D" id="2.20.28.10">
    <property type="match status" value="1"/>
</dbReference>
<comment type="catalytic activity">
    <reaction evidence="12">
        <text>ATP + H2O = ADP + phosphate + H(+)</text>
        <dbReference type="Rhea" id="RHEA:13065"/>
        <dbReference type="ChEBI" id="CHEBI:15377"/>
        <dbReference type="ChEBI" id="CHEBI:15378"/>
        <dbReference type="ChEBI" id="CHEBI:30616"/>
        <dbReference type="ChEBI" id="CHEBI:43474"/>
        <dbReference type="ChEBI" id="CHEBI:456216"/>
        <dbReference type="EC" id="3.6.4.12"/>
    </reaction>
</comment>
<dbReference type="PROSITE" id="PS00847">
    <property type="entry name" value="MCM_1"/>
    <property type="match status" value="1"/>
</dbReference>
<protein>
    <recommendedName>
        <fullName evidence="12">DNA replication licensing factor MCM6</fullName>
        <ecNumber evidence="12">3.6.4.12</ecNumber>
    </recommendedName>
</protein>
<dbReference type="Pfam" id="PF14551">
    <property type="entry name" value="MCM_N"/>
    <property type="match status" value="1"/>
</dbReference>
<comment type="subcellular location">
    <subcellularLocation>
        <location evidence="1 12">Nucleus</location>
    </subcellularLocation>
</comment>
<sequence length="944" mass="104671">MSSPYPTRLPPSSTPGGTPAASSIPTSRPVIDPLAYEDVRGLGGSRFDDEERTGPVEPTDEDARRAPRRTVRQDPDNITRVKDSTGDKVMESFQMFLENFTDNIDFPETPRSLSGAAPEESKTYIDQIKAMKDYELTTLYIDFTHLLEREEILADAIMEQYYRFLPYLRRALQNLVRKYEPTYLYMSATFSDLSAGSTSTSSLTTREFSIAFYNLPLTAGIRELRMKTVSKLMSISGTVTRTSEVRPELISGTFRCEECNTMIYDVEQQFKYTEPIKCRNQTCNNRNAWQLNIEQSKFSDWQKVRIQENANEIPTGSMPRSLDVILRGEVVERAKAGDKCTFTGTFIVVPDVSQLGLPGVTTEMMRENRGRGESGVASQGVSGLKALGVRDLQYKTAFLACMVRNSDARAGATDVRADIAENGEETQEDYLNTLTQPEIDELDAMVHSDNIYQRLVQSIAPTVYGHEIVKKGILLQLMGGVHKQTQEGIHLRGDINVCIVGDPSTSKSQFLKYVCGFLPRAVYTSGKASSAAGLTAAVVKDEETGEFTIEAGALMLADNGICAIDEFDKMDVADQVAIHEAMEQQTISIAKAGIQATLNARTSILAAANPVGGRYNRKQSLRANVAMSAPIMSRFDLFFVVLDECNETVDLNIARHIVNVHRFRDDAIAPEFSTESLQRYIRFARTFSPKLTPEASAVLVDKYRQLRQDEAGPGKSNFRITVRQLESMIRLSEAIARATCKPEITPAMVQEAYGLLRKSIIQVEQDDVTLEDDDIAPAAVDEAMDEDAMDAADIAALEAVESSNAAAASSSSAAPVPALRRKLQISYNRYMEIMNLIVLHLNDVETTTDEGGVEREELIEWYLEQKEHEFESVDDLDKERELIGKALNKLVKDEYLLEIRGELLDGLVPSAEESAESGSSDKVHYVIHPKVDLSDLSSSAPATA</sequence>
<evidence type="ECO:0000256" key="6">
    <source>
        <dbReference type="ARBA" id="ARBA00022806"/>
    </source>
</evidence>
<comment type="caution">
    <text evidence="15">The sequence shown here is derived from an EMBL/GenBank/DDBJ whole genome shotgun (WGS) entry which is preliminary data.</text>
</comment>
<evidence type="ECO:0000313" key="16">
    <source>
        <dbReference type="Proteomes" id="UP001565368"/>
    </source>
</evidence>
<dbReference type="Gene3D" id="1.20.58.870">
    <property type="match status" value="1"/>
</dbReference>
<dbReference type="InterPro" id="IPR027925">
    <property type="entry name" value="MCM_N"/>
</dbReference>
<dbReference type="Pfam" id="PF18263">
    <property type="entry name" value="WHD_MCM6"/>
    <property type="match status" value="1"/>
</dbReference>
<dbReference type="Gene3D" id="3.30.1640.10">
    <property type="entry name" value="mini-chromosome maintenance (MCM) complex, chain A, domain 1"/>
    <property type="match status" value="1"/>
</dbReference>
<dbReference type="InterPro" id="IPR008049">
    <property type="entry name" value="MCM6"/>
</dbReference>
<dbReference type="InterPro" id="IPR012340">
    <property type="entry name" value="NA-bd_OB-fold"/>
</dbReference>
<comment type="similarity">
    <text evidence="2 11">Belongs to the MCM family.</text>
</comment>
<dbReference type="InterPro" id="IPR001208">
    <property type="entry name" value="MCM_dom"/>
</dbReference>
<dbReference type="GO" id="GO:0003678">
    <property type="term" value="F:DNA helicase activity"/>
    <property type="evidence" value="ECO:0007669"/>
    <property type="project" value="UniProtKB-EC"/>
</dbReference>
<evidence type="ECO:0000256" key="9">
    <source>
        <dbReference type="ARBA" id="ARBA00023242"/>
    </source>
</evidence>
<dbReference type="Proteomes" id="UP001565368">
    <property type="component" value="Unassembled WGS sequence"/>
</dbReference>
<name>A0ABR3Q8H4_9TREE</name>
<evidence type="ECO:0000313" key="15">
    <source>
        <dbReference type="EMBL" id="KAL1411045.1"/>
    </source>
</evidence>
<dbReference type="InterPro" id="IPR018525">
    <property type="entry name" value="MCM_CS"/>
</dbReference>
<dbReference type="SUPFAM" id="SSF52540">
    <property type="entry name" value="P-loop containing nucleoside triphosphate hydrolases"/>
    <property type="match status" value="1"/>
</dbReference>
<comment type="function">
    <text evidence="12">Acts as component of the MCM2-7 complex (MCM complex) which is the replicative helicase essential for 'once per cell cycle' DNA replication initiation and elongation in eukaryotic cells. The active ATPase sites in the MCM2-7 ring are formed through the interaction surfaces of two neighboring subunits such that a critical structure of a conserved arginine finger motif is provided in trans relative to the ATP-binding site of the Walker A box of the adjacent subunit. The six ATPase active sites, however, are likely to contribute differentially to the complex helicase activity.</text>
</comment>
<evidence type="ECO:0000256" key="8">
    <source>
        <dbReference type="ARBA" id="ARBA00023125"/>
    </source>
</evidence>
<dbReference type="SMART" id="SM00350">
    <property type="entry name" value="MCM"/>
    <property type="match status" value="1"/>
</dbReference>
<keyword evidence="8 11" id="KW-0238">DNA-binding</keyword>
<dbReference type="PROSITE" id="PS50051">
    <property type="entry name" value="MCM_2"/>
    <property type="match status" value="1"/>
</dbReference>
<evidence type="ECO:0000256" key="4">
    <source>
        <dbReference type="ARBA" id="ARBA00022741"/>
    </source>
</evidence>
<dbReference type="Pfam" id="PF17207">
    <property type="entry name" value="MCM_OB"/>
    <property type="match status" value="1"/>
</dbReference>
<dbReference type="PRINTS" id="PR01657">
    <property type="entry name" value="MCMFAMILY"/>
</dbReference>
<dbReference type="PRINTS" id="PR01662">
    <property type="entry name" value="MCMPROTEIN6"/>
</dbReference>
<keyword evidence="16" id="KW-1185">Reference proteome</keyword>
<dbReference type="SUPFAM" id="SSF50249">
    <property type="entry name" value="Nucleic acid-binding proteins"/>
    <property type="match status" value="1"/>
</dbReference>
<evidence type="ECO:0000256" key="1">
    <source>
        <dbReference type="ARBA" id="ARBA00004123"/>
    </source>
</evidence>
<dbReference type="InterPro" id="IPR033762">
    <property type="entry name" value="MCM_OB"/>
</dbReference>
<reference evidence="15 16" key="1">
    <citation type="submission" date="2023-08" db="EMBL/GenBank/DDBJ databases">
        <title>Annotated Genome Sequence of Vanrija albida AlHP1.</title>
        <authorList>
            <person name="Herzog R."/>
        </authorList>
    </citation>
    <scope>NUCLEOTIDE SEQUENCE [LARGE SCALE GENOMIC DNA]</scope>
    <source>
        <strain evidence="15 16">AlHP1</strain>
    </source>
</reference>
<dbReference type="EC" id="3.6.4.12" evidence="12"/>
<dbReference type="RefSeq" id="XP_069210989.1">
    <property type="nucleotide sequence ID" value="XM_069350603.1"/>
</dbReference>
<evidence type="ECO:0000256" key="13">
    <source>
        <dbReference type="SAM" id="MobiDB-lite"/>
    </source>
</evidence>
<keyword evidence="9" id="KW-0539">Nucleus</keyword>
<evidence type="ECO:0000256" key="12">
    <source>
        <dbReference type="RuleBase" id="RU368064"/>
    </source>
</evidence>
<keyword evidence="7 11" id="KW-0067">ATP-binding</keyword>
<evidence type="ECO:0000256" key="5">
    <source>
        <dbReference type="ARBA" id="ARBA00022801"/>
    </source>
</evidence>
<dbReference type="InterPro" id="IPR031327">
    <property type="entry name" value="MCM"/>
</dbReference>
<evidence type="ECO:0000256" key="11">
    <source>
        <dbReference type="RuleBase" id="RU004070"/>
    </source>
</evidence>
<dbReference type="PANTHER" id="PTHR11630">
    <property type="entry name" value="DNA REPLICATION LICENSING FACTOR MCM FAMILY MEMBER"/>
    <property type="match status" value="1"/>
</dbReference>
<feature type="compositionally biased region" description="Basic and acidic residues" evidence="13">
    <location>
        <begin position="61"/>
        <end position="74"/>
    </location>
</feature>